<evidence type="ECO:0000259" key="1">
    <source>
        <dbReference type="PROSITE" id="PS50011"/>
    </source>
</evidence>
<dbReference type="Pfam" id="PF00069">
    <property type="entry name" value="Pkinase"/>
    <property type="match status" value="1"/>
</dbReference>
<dbReference type="InterPro" id="IPR011009">
    <property type="entry name" value="Kinase-like_dom_sf"/>
</dbReference>
<feature type="domain" description="Protein kinase" evidence="1">
    <location>
        <begin position="169"/>
        <end position="433"/>
    </location>
</feature>
<protein>
    <submittedName>
        <fullName evidence="2">Protein kinase</fullName>
    </submittedName>
</protein>
<evidence type="ECO:0000313" key="3">
    <source>
        <dbReference type="Proteomes" id="UP000326354"/>
    </source>
</evidence>
<dbReference type="SUPFAM" id="SSF56112">
    <property type="entry name" value="Protein kinase-like (PK-like)"/>
    <property type="match status" value="1"/>
</dbReference>
<keyword evidence="2" id="KW-0808">Transferase</keyword>
<dbReference type="PROSITE" id="PS50011">
    <property type="entry name" value="PROTEIN_KINASE_DOM"/>
    <property type="match status" value="1"/>
</dbReference>
<dbReference type="OrthoDB" id="9788659at2"/>
<dbReference type="GO" id="GO:0004674">
    <property type="term" value="F:protein serine/threonine kinase activity"/>
    <property type="evidence" value="ECO:0007669"/>
    <property type="project" value="TreeGrafter"/>
</dbReference>
<gene>
    <name evidence="2" type="ORF">UABAM_06093</name>
</gene>
<dbReference type="InterPro" id="IPR053235">
    <property type="entry name" value="Ser_Thr_kinase"/>
</dbReference>
<reference evidence="2 3" key="1">
    <citation type="submission" date="2019-08" db="EMBL/GenBank/DDBJ databases">
        <title>Complete genome sequence of Candidatus Uab amorphum.</title>
        <authorList>
            <person name="Shiratori T."/>
            <person name="Suzuki S."/>
            <person name="Kakizawa Y."/>
            <person name="Ishida K."/>
        </authorList>
    </citation>
    <scope>NUCLEOTIDE SEQUENCE [LARGE SCALE GENOMIC DNA]</scope>
    <source>
        <strain evidence="2 3">SRT547</strain>
    </source>
</reference>
<name>A0A5S9IU94_UABAM</name>
<dbReference type="GO" id="GO:0005524">
    <property type="term" value="F:ATP binding"/>
    <property type="evidence" value="ECO:0007669"/>
    <property type="project" value="InterPro"/>
</dbReference>
<dbReference type="InterPro" id="IPR000719">
    <property type="entry name" value="Prot_kinase_dom"/>
</dbReference>
<dbReference type="Proteomes" id="UP000326354">
    <property type="component" value="Chromosome"/>
</dbReference>
<dbReference type="Gene3D" id="1.10.510.10">
    <property type="entry name" value="Transferase(Phosphotransferase) domain 1"/>
    <property type="match status" value="1"/>
</dbReference>
<organism evidence="2 3">
    <name type="scientific">Uabimicrobium amorphum</name>
    <dbReference type="NCBI Taxonomy" id="2596890"/>
    <lineage>
        <taxon>Bacteria</taxon>
        <taxon>Pseudomonadati</taxon>
        <taxon>Planctomycetota</taxon>
        <taxon>Candidatus Uabimicrobiia</taxon>
        <taxon>Candidatus Uabimicrobiales</taxon>
        <taxon>Candidatus Uabimicrobiaceae</taxon>
        <taxon>Candidatus Uabimicrobium</taxon>
    </lineage>
</organism>
<keyword evidence="3" id="KW-1185">Reference proteome</keyword>
<keyword evidence="2" id="KW-0418">Kinase</keyword>
<dbReference type="RefSeq" id="WP_151971686.1">
    <property type="nucleotide sequence ID" value="NZ_AP019860.1"/>
</dbReference>
<dbReference type="PANTHER" id="PTHR24361">
    <property type="entry name" value="MITOGEN-ACTIVATED KINASE KINASE KINASE"/>
    <property type="match status" value="1"/>
</dbReference>
<dbReference type="CDD" id="cd14014">
    <property type="entry name" value="STKc_PknB_like"/>
    <property type="match status" value="1"/>
</dbReference>
<sequence>MSTENVKPRMLLHLASKLKFIEKEQARRILKSPQPIEVQLNALLSEKQLYTVRLLFILKSILKIAEHKNFISRVEYIHLLDCQFALAHENMTDIASAIGDKLSSPLLVRIVNFLVKSTILSPEDKDFILDIVAKQFSSVPRLPKTVDDIQLDREETISLLRRTSPIPIVPQNKEFILKEYNIVKKLTDDEFLALDEKNQGIAMQLFSYDISMDLVKKFREKMNILKTLNHKNIIATYDFGFYPSYHQYALIKEFVDGTTVKQMVGKHNKLTSPLALKIIYYALNALRHAQTQNITHGNVRPDNIVITSDNKSAKLGGFCLDRIINEQEMKSNDNDAYFYMSLEQIQAPDKIDQRSDIYNIGASLYFMLSGRPPYFECRNMYEIATAYIQNRKPALLTGVPGEVVQIVNKAIEIDKKKRYQTLFAMQSDIKKLL</sequence>
<dbReference type="GO" id="GO:0005737">
    <property type="term" value="C:cytoplasm"/>
    <property type="evidence" value="ECO:0007669"/>
    <property type="project" value="TreeGrafter"/>
</dbReference>
<accession>A0A5S9IU94</accession>
<dbReference type="Gene3D" id="3.30.200.20">
    <property type="entry name" value="Phosphorylase Kinase, domain 1"/>
    <property type="match status" value="1"/>
</dbReference>
<dbReference type="EMBL" id="AP019860">
    <property type="protein sequence ID" value="BBM87681.1"/>
    <property type="molecule type" value="Genomic_DNA"/>
</dbReference>
<dbReference type="AlphaFoldDB" id="A0A5S9IU94"/>
<evidence type="ECO:0000313" key="2">
    <source>
        <dbReference type="EMBL" id="BBM87681.1"/>
    </source>
</evidence>
<dbReference type="KEGG" id="uam:UABAM_06093"/>
<dbReference type="SMART" id="SM00220">
    <property type="entry name" value="S_TKc"/>
    <property type="match status" value="1"/>
</dbReference>
<proteinExistence type="predicted"/>